<feature type="region of interest" description="Disordered" evidence="1">
    <location>
        <begin position="1"/>
        <end position="54"/>
    </location>
</feature>
<protein>
    <submittedName>
        <fullName evidence="2">Uncharacterized protein</fullName>
    </submittedName>
</protein>
<gene>
    <name evidence="2" type="ORF">M9Y10_015561</name>
</gene>
<name>A0ABR2L3N7_9EUKA</name>
<dbReference type="Proteomes" id="UP001470230">
    <property type="component" value="Unassembled WGS sequence"/>
</dbReference>
<evidence type="ECO:0000313" key="2">
    <source>
        <dbReference type="EMBL" id="KAK8897601.1"/>
    </source>
</evidence>
<sequence length="82" mass="8652">MSGRNRRQEKYYIPPPRYGGPGFGGLPPPPPGYGGPGYGGQPPPPPGMYGPSPPGMYDGNGSYGRPGGRRTYYARQACCSIC</sequence>
<comment type="caution">
    <text evidence="2">The sequence shown here is derived from an EMBL/GenBank/DDBJ whole genome shotgun (WGS) entry which is preliminary data.</text>
</comment>
<feature type="compositionally biased region" description="Pro residues" evidence="1">
    <location>
        <begin position="41"/>
        <end position="54"/>
    </location>
</feature>
<reference evidence="2 3" key="1">
    <citation type="submission" date="2024-04" db="EMBL/GenBank/DDBJ databases">
        <title>Tritrichomonas musculus Genome.</title>
        <authorList>
            <person name="Alves-Ferreira E."/>
            <person name="Grigg M."/>
            <person name="Lorenzi H."/>
            <person name="Galac M."/>
        </authorList>
    </citation>
    <scope>NUCLEOTIDE SEQUENCE [LARGE SCALE GENOMIC DNA]</scope>
    <source>
        <strain evidence="2 3">EAF2021</strain>
    </source>
</reference>
<evidence type="ECO:0000313" key="3">
    <source>
        <dbReference type="Proteomes" id="UP001470230"/>
    </source>
</evidence>
<evidence type="ECO:0000256" key="1">
    <source>
        <dbReference type="SAM" id="MobiDB-lite"/>
    </source>
</evidence>
<dbReference type="EMBL" id="JAPFFF010000002">
    <property type="protein sequence ID" value="KAK8897601.1"/>
    <property type="molecule type" value="Genomic_DNA"/>
</dbReference>
<feature type="compositionally biased region" description="Basic and acidic residues" evidence="1">
    <location>
        <begin position="1"/>
        <end position="10"/>
    </location>
</feature>
<accession>A0ABR2L3N7</accession>
<proteinExistence type="predicted"/>
<organism evidence="2 3">
    <name type="scientific">Tritrichomonas musculus</name>
    <dbReference type="NCBI Taxonomy" id="1915356"/>
    <lineage>
        <taxon>Eukaryota</taxon>
        <taxon>Metamonada</taxon>
        <taxon>Parabasalia</taxon>
        <taxon>Tritrichomonadida</taxon>
        <taxon>Tritrichomonadidae</taxon>
        <taxon>Tritrichomonas</taxon>
    </lineage>
</organism>
<keyword evidence="3" id="KW-1185">Reference proteome</keyword>